<organism evidence="2 3">
    <name type="scientific">Mytilus coruscus</name>
    <name type="common">Sea mussel</name>
    <dbReference type="NCBI Taxonomy" id="42192"/>
    <lineage>
        <taxon>Eukaryota</taxon>
        <taxon>Metazoa</taxon>
        <taxon>Spiralia</taxon>
        <taxon>Lophotrochozoa</taxon>
        <taxon>Mollusca</taxon>
        <taxon>Bivalvia</taxon>
        <taxon>Autobranchia</taxon>
        <taxon>Pteriomorphia</taxon>
        <taxon>Mytilida</taxon>
        <taxon>Mytiloidea</taxon>
        <taxon>Mytilidae</taxon>
        <taxon>Mytilinae</taxon>
        <taxon>Mytilus</taxon>
    </lineage>
</organism>
<dbReference type="Gene3D" id="2.120.10.30">
    <property type="entry name" value="TolB, C-terminal domain"/>
    <property type="match status" value="1"/>
</dbReference>
<dbReference type="Proteomes" id="UP000507470">
    <property type="component" value="Unassembled WGS sequence"/>
</dbReference>
<sequence>MIKLEQNVRDIQQNIEIFLQNRNSYLSNLQKQREDCIEKVKELRLKIDRHLDKLEKTVNDEIDTTYTNHKSEVEHTVDDLSGRKIKMDTFQNDIEKIKDHASDIQTFLSIQDIQKDVTEEKNHLVLIGQDRLQEIELSFTSASSCVSGIILESLGKLKTNIKPSDISFVRKDDSEAQLILPESNEKDINLISLAKRLDFTLPTNLGKAKFERCFCMDNGLILLADRGQKFRIIVFASNGALVCEIPLQQNPNDVVYINQSIYVSSFSSMTLTSIDFKTKQMKKRIDTSYKCDALAVAGDKILLRLSKFEYKIYDQNLVEVGKIPLLTTHAPHVCYFEERIYISLWKENKVNCYNMTGNLIWQFQHEYIRGLYGTAIDNYGNLFVCGFYSNSISVISPNGKNCRNLLNLTDVLAHPTSIYYNHVSKQLIVSSNECNKILVYGVS</sequence>
<dbReference type="EMBL" id="CACVKT020006132">
    <property type="protein sequence ID" value="CAC5399929.1"/>
    <property type="molecule type" value="Genomic_DNA"/>
</dbReference>
<dbReference type="SUPFAM" id="SSF101898">
    <property type="entry name" value="NHL repeat"/>
    <property type="match status" value="1"/>
</dbReference>
<proteinExistence type="predicted"/>
<reference evidence="2 3" key="1">
    <citation type="submission" date="2020-06" db="EMBL/GenBank/DDBJ databases">
        <authorList>
            <person name="Li R."/>
            <person name="Bekaert M."/>
        </authorList>
    </citation>
    <scope>NUCLEOTIDE SEQUENCE [LARGE SCALE GENOMIC DNA]</scope>
    <source>
        <strain evidence="3">wild</strain>
    </source>
</reference>
<dbReference type="AlphaFoldDB" id="A0A6J8CWU5"/>
<dbReference type="InterPro" id="IPR011042">
    <property type="entry name" value="6-blade_b-propeller_TolB-like"/>
</dbReference>
<protein>
    <recommendedName>
        <fullName evidence="4">TRIM2_3</fullName>
    </recommendedName>
</protein>
<evidence type="ECO:0000256" key="1">
    <source>
        <dbReference type="SAM" id="Coils"/>
    </source>
</evidence>
<keyword evidence="1" id="KW-0175">Coiled coil</keyword>
<gene>
    <name evidence="2" type="ORF">MCOR_34151</name>
</gene>
<evidence type="ECO:0000313" key="3">
    <source>
        <dbReference type="Proteomes" id="UP000507470"/>
    </source>
</evidence>
<feature type="coiled-coil region" evidence="1">
    <location>
        <begin position="1"/>
        <end position="60"/>
    </location>
</feature>
<evidence type="ECO:0000313" key="2">
    <source>
        <dbReference type="EMBL" id="CAC5399929.1"/>
    </source>
</evidence>
<keyword evidence="3" id="KW-1185">Reference proteome</keyword>
<name>A0A6J8CWU5_MYTCO</name>
<accession>A0A6J8CWU5</accession>
<dbReference type="OrthoDB" id="6043843at2759"/>
<evidence type="ECO:0008006" key="4">
    <source>
        <dbReference type="Google" id="ProtNLM"/>
    </source>
</evidence>